<feature type="compositionally biased region" description="Low complexity" evidence="1">
    <location>
        <begin position="103"/>
        <end position="118"/>
    </location>
</feature>
<feature type="transmembrane region" description="Helical" evidence="2">
    <location>
        <begin position="205"/>
        <end position="224"/>
    </location>
</feature>
<keyword evidence="2" id="KW-0472">Membrane</keyword>
<feature type="compositionally biased region" description="Low complexity" evidence="1">
    <location>
        <begin position="145"/>
        <end position="173"/>
    </location>
</feature>
<dbReference type="Proteomes" id="UP000799777">
    <property type="component" value="Unassembled WGS sequence"/>
</dbReference>
<protein>
    <submittedName>
        <fullName evidence="3">Uncharacterized protein</fullName>
    </submittedName>
</protein>
<gene>
    <name evidence="3" type="ORF">EK21DRAFT_111065</name>
</gene>
<evidence type="ECO:0000256" key="2">
    <source>
        <dbReference type="SAM" id="Phobius"/>
    </source>
</evidence>
<feature type="compositionally biased region" description="Low complexity" evidence="1">
    <location>
        <begin position="126"/>
        <end position="135"/>
    </location>
</feature>
<dbReference type="AlphaFoldDB" id="A0A9P4HAA4"/>
<feature type="compositionally biased region" description="Polar residues" evidence="1">
    <location>
        <begin position="25"/>
        <end position="43"/>
    </location>
</feature>
<sequence length="241" mass="25347">MATTSTIAPSAAKQRGRPKKVVAGNSATTTANRGSLKSATTKGKTAEPRKTPARTTAKQDAAAPQSLRTTHTTPIPPQSSPIIQAVKAKGTFGNQPKTPPTPSSASIPDPISAQSSTQSPPPSTPLPASSTQTTIPQPPKPQPQPRTTTIPLPRSPLRAPSPHSLAKPATIPTSRPPPPPPRTRVIEPTPDIRLPPKYKPAARRVTAIIVGIPIIIVVGVELYGRWKGEVRKKWGEGGERV</sequence>
<dbReference type="EMBL" id="ML978182">
    <property type="protein sequence ID" value="KAF2031241.1"/>
    <property type="molecule type" value="Genomic_DNA"/>
</dbReference>
<accession>A0A9P4HAA4</accession>
<reference evidence="3" key="1">
    <citation type="journal article" date="2020" name="Stud. Mycol.">
        <title>101 Dothideomycetes genomes: a test case for predicting lifestyles and emergence of pathogens.</title>
        <authorList>
            <person name="Haridas S."/>
            <person name="Albert R."/>
            <person name="Binder M."/>
            <person name="Bloem J."/>
            <person name="Labutti K."/>
            <person name="Salamov A."/>
            <person name="Andreopoulos B."/>
            <person name="Baker S."/>
            <person name="Barry K."/>
            <person name="Bills G."/>
            <person name="Bluhm B."/>
            <person name="Cannon C."/>
            <person name="Castanera R."/>
            <person name="Culley D."/>
            <person name="Daum C."/>
            <person name="Ezra D."/>
            <person name="Gonzalez J."/>
            <person name="Henrissat B."/>
            <person name="Kuo A."/>
            <person name="Liang C."/>
            <person name="Lipzen A."/>
            <person name="Lutzoni F."/>
            <person name="Magnuson J."/>
            <person name="Mondo S."/>
            <person name="Nolan M."/>
            <person name="Ohm R."/>
            <person name="Pangilinan J."/>
            <person name="Park H.-J."/>
            <person name="Ramirez L."/>
            <person name="Alfaro M."/>
            <person name="Sun H."/>
            <person name="Tritt A."/>
            <person name="Yoshinaga Y."/>
            <person name="Zwiers L.-H."/>
            <person name="Turgeon B."/>
            <person name="Goodwin S."/>
            <person name="Spatafora J."/>
            <person name="Crous P."/>
            <person name="Grigoriev I."/>
        </authorList>
    </citation>
    <scope>NUCLEOTIDE SEQUENCE</scope>
    <source>
        <strain evidence="3">CBS 110217</strain>
    </source>
</reference>
<keyword evidence="2" id="KW-1133">Transmembrane helix</keyword>
<evidence type="ECO:0000313" key="4">
    <source>
        <dbReference type="Proteomes" id="UP000799777"/>
    </source>
</evidence>
<dbReference type="PRINTS" id="PR01217">
    <property type="entry name" value="PRICHEXTENSN"/>
</dbReference>
<keyword evidence="4" id="KW-1185">Reference proteome</keyword>
<name>A0A9P4HAA4_9PLEO</name>
<proteinExistence type="predicted"/>
<organism evidence="3 4">
    <name type="scientific">Setomelanomma holmii</name>
    <dbReference type="NCBI Taxonomy" id="210430"/>
    <lineage>
        <taxon>Eukaryota</taxon>
        <taxon>Fungi</taxon>
        <taxon>Dikarya</taxon>
        <taxon>Ascomycota</taxon>
        <taxon>Pezizomycotina</taxon>
        <taxon>Dothideomycetes</taxon>
        <taxon>Pleosporomycetidae</taxon>
        <taxon>Pleosporales</taxon>
        <taxon>Pleosporineae</taxon>
        <taxon>Phaeosphaeriaceae</taxon>
        <taxon>Setomelanomma</taxon>
    </lineage>
</organism>
<comment type="caution">
    <text evidence="3">The sequence shown here is derived from an EMBL/GenBank/DDBJ whole genome shotgun (WGS) entry which is preliminary data.</text>
</comment>
<evidence type="ECO:0000313" key="3">
    <source>
        <dbReference type="EMBL" id="KAF2031241.1"/>
    </source>
</evidence>
<dbReference type="OrthoDB" id="3784821at2759"/>
<keyword evidence="2" id="KW-0812">Transmembrane</keyword>
<feature type="region of interest" description="Disordered" evidence="1">
    <location>
        <begin position="1"/>
        <end position="192"/>
    </location>
</feature>
<evidence type="ECO:0000256" key="1">
    <source>
        <dbReference type="SAM" id="MobiDB-lite"/>
    </source>
</evidence>